<dbReference type="CDD" id="cd08512">
    <property type="entry name" value="PBP2_NikA_DppA_OppA_like_7"/>
    <property type="match status" value="1"/>
</dbReference>
<sequence>MRRLTALAIAITFSGSAWAATPSDTLVVARSIDDIASLDPAESFEITATNTLANIYQRLLEPDRQNPSVLVPALASSWKAGDDDKSLVFELRNGAKFASGNGVRPDDVIYSLSRVVKLNKSPAFILGELGWTAENVDSFLTRVDDTHVKISWPAAVGSSFALSILSATPVGFIVDGVEVGKHAQAGDLGNGWLKNHSAGTGSYALRTYVPHEALVLQANPHATKAPKLKTVILKNVTDPATRRLLVVQGDADLAFDLGADQFSALEKQKGVSVQRFPSSMIYYLAINSGNTQVPALKNPAFWEAARWLVDYQSLSKDLLKNQYSVHQAFLPAGVSGSLGDKPFKLDVDKAKAALKAGGIAEGTKIELNVFNQPPYTDIAQALQASFAKAGIEISVRPLVESEVLAKMRARDFQLIFTYWGMDYLDPHSNASAFTYNVANGPKTIAWRTQWDIPQLSQETRAAAAEGDPQKRIALYTHLQKTVQESSPFVVALQGQNQVAVHDGVEGVLQNITVSLPYFDQVSKSK</sequence>
<evidence type="ECO:0000256" key="1">
    <source>
        <dbReference type="ARBA" id="ARBA00022856"/>
    </source>
</evidence>
<protein>
    <submittedName>
        <fullName evidence="5">ABC transporter, periplasmic oligopeptide-binding protein</fullName>
    </submittedName>
</protein>
<keyword evidence="2" id="KW-0813">Transport</keyword>
<dbReference type="GO" id="GO:0015031">
    <property type="term" value="P:protein transport"/>
    <property type="evidence" value="ECO:0007669"/>
    <property type="project" value="UniProtKB-KW"/>
</dbReference>
<dbReference type="GO" id="GO:0015833">
    <property type="term" value="P:peptide transport"/>
    <property type="evidence" value="ECO:0007669"/>
    <property type="project" value="UniProtKB-KW"/>
</dbReference>
<dbReference type="GO" id="GO:1904680">
    <property type="term" value="F:peptide transmembrane transporter activity"/>
    <property type="evidence" value="ECO:0007669"/>
    <property type="project" value="TreeGrafter"/>
</dbReference>
<accession>A0A0N1JJW5</accession>
<gene>
    <name evidence="5" type="ORF">ALP13_01554</name>
</gene>
<dbReference type="SUPFAM" id="SSF53850">
    <property type="entry name" value="Periplasmic binding protein-like II"/>
    <property type="match status" value="1"/>
</dbReference>
<keyword evidence="1" id="KW-0571">Peptide transport</keyword>
<dbReference type="Gene3D" id="3.10.105.10">
    <property type="entry name" value="Dipeptide-binding Protein, Domain 3"/>
    <property type="match status" value="1"/>
</dbReference>
<feature type="chain" id="PRO_5044054285" evidence="3">
    <location>
        <begin position="20"/>
        <end position="525"/>
    </location>
</feature>
<dbReference type="PIRSF" id="PIRSF002741">
    <property type="entry name" value="MppA"/>
    <property type="match status" value="1"/>
</dbReference>
<dbReference type="Gene3D" id="3.40.190.10">
    <property type="entry name" value="Periplasmic binding protein-like II"/>
    <property type="match status" value="1"/>
</dbReference>
<dbReference type="AlphaFoldDB" id="A0A0N1JJW5"/>
<evidence type="ECO:0000256" key="2">
    <source>
        <dbReference type="ARBA" id="ARBA00022927"/>
    </source>
</evidence>
<dbReference type="PANTHER" id="PTHR30290">
    <property type="entry name" value="PERIPLASMIC BINDING COMPONENT OF ABC TRANSPORTER"/>
    <property type="match status" value="1"/>
</dbReference>
<dbReference type="RefSeq" id="WP_005771522.1">
    <property type="nucleotide sequence ID" value="NZ_JAEVFP010000079.1"/>
</dbReference>
<dbReference type="InterPro" id="IPR030678">
    <property type="entry name" value="Peptide/Ni-bd"/>
</dbReference>
<keyword evidence="3" id="KW-0732">Signal</keyword>
<dbReference type="GO" id="GO:0030288">
    <property type="term" value="C:outer membrane-bounded periplasmic space"/>
    <property type="evidence" value="ECO:0007669"/>
    <property type="project" value="UniProtKB-ARBA"/>
</dbReference>
<name>A0A0N1JJW5_PSEYM</name>
<dbReference type="Gene3D" id="3.90.76.10">
    <property type="entry name" value="Dipeptide-binding Protein, Domain 1"/>
    <property type="match status" value="1"/>
</dbReference>
<feature type="signal peptide" evidence="3">
    <location>
        <begin position="1"/>
        <end position="19"/>
    </location>
</feature>
<dbReference type="InterPro" id="IPR000914">
    <property type="entry name" value="SBP_5_dom"/>
</dbReference>
<dbReference type="Pfam" id="PF00496">
    <property type="entry name" value="SBP_bac_5"/>
    <property type="match status" value="1"/>
</dbReference>
<feature type="domain" description="Solute-binding protein family 5" evidence="4">
    <location>
        <begin position="70"/>
        <end position="438"/>
    </location>
</feature>
<organism evidence="5 6">
    <name type="scientific">Pseudomonas syringae pv. maculicola</name>
    <dbReference type="NCBI Taxonomy" id="59511"/>
    <lineage>
        <taxon>Bacteria</taxon>
        <taxon>Pseudomonadati</taxon>
        <taxon>Pseudomonadota</taxon>
        <taxon>Gammaproteobacteria</taxon>
        <taxon>Pseudomonadales</taxon>
        <taxon>Pseudomonadaceae</taxon>
        <taxon>Pseudomonas</taxon>
    </lineage>
</organism>
<reference evidence="5 6" key="1">
    <citation type="submission" date="2018-08" db="EMBL/GenBank/DDBJ databases">
        <title>Recombination of ecologically and evolutionarily significant loci maintains genetic cohesion in the Pseudomonas syringae species complex.</title>
        <authorList>
            <person name="Dillon M."/>
            <person name="Thakur S."/>
            <person name="Almeida R.N.D."/>
            <person name="Weir B.S."/>
            <person name="Guttman D.S."/>
        </authorList>
    </citation>
    <scope>NUCLEOTIDE SEQUENCE [LARGE SCALE GENOMIC DNA]</scope>
    <source>
        <strain evidence="5 6">ICMP 11281</strain>
    </source>
</reference>
<dbReference type="EMBL" id="RBUQ01000152">
    <property type="protein sequence ID" value="RMV37350.1"/>
    <property type="molecule type" value="Genomic_DNA"/>
</dbReference>
<dbReference type="InterPro" id="IPR039424">
    <property type="entry name" value="SBP_5"/>
</dbReference>
<evidence type="ECO:0000259" key="4">
    <source>
        <dbReference type="Pfam" id="PF00496"/>
    </source>
</evidence>
<evidence type="ECO:0000313" key="6">
    <source>
        <dbReference type="Proteomes" id="UP000271631"/>
    </source>
</evidence>
<keyword evidence="2" id="KW-0653">Protein transport</keyword>
<dbReference type="GO" id="GO:0043190">
    <property type="term" value="C:ATP-binding cassette (ABC) transporter complex"/>
    <property type="evidence" value="ECO:0007669"/>
    <property type="project" value="InterPro"/>
</dbReference>
<proteinExistence type="predicted"/>
<evidence type="ECO:0000313" key="5">
    <source>
        <dbReference type="EMBL" id="RMV37350.1"/>
    </source>
</evidence>
<evidence type="ECO:0000256" key="3">
    <source>
        <dbReference type="SAM" id="SignalP"/>
    </source>
</evidence>
<comment type="caution">
    <text evidence="5">The sequence shown here is derived from an EMBL/GenBank/DDBJ whole genome shotgun (WGS) entry which is preliminary data.</text>
</comment>
<dbReference type="Proteomes" id="UP000271631">
    <property type="component" value="Unassembled WGS sequence"/>
</dbReference>